<keyword evidence="6" id="KW-1185">Reference proteome</keyword>
<dbReference type="PROSITE" id="PS51084">
    <property type="entry name" value="HIT_2"/>
    <property type="match status" value="1"/>
</dbReference>
<evidence type="ECO:0000256" key="1">
    <source>
        <dbReference type="PIRSR" id="PIRSR601310-1"/>
    </source>
</evidence>
<evidence type="ECO:0000256" key="3">
    <source>
        <dbReference type="PROSITE-ProRule" id="PRU00464"/>
    </source>
</evidence>
<dbReference type="GO" id="GO:0003824">
    <property type="term" value="F:catalytic activity"/>
    <property type="evidence" value="ECO:0007669"/>
    <property type="project" value="InterPro"/>
</dbReference>
<evidence type="ECO:0000259" key="4">
    <source>
        <dbReference type="PROSITE" id="PS51084"/>
    </source>
</evidence>
<dbReference type="Pfam" id="PF01230">
    <property type="entry name" value="HIT"/>
    <property type="match status" value="1"/>
</dbReference>
<dbReference type="AlphaFoldDB" id="A0A9W6DDT3"/>
<dbReference type="RefSeq" id="WP_309298636.1">
    <property type="nucleotide sequence ID" value="NZ_BRLB01000001.1"/>
</dbReference>
<name>A0A9W6DDT3_9FIRM</name>
<dbReference type="InterPro" id="IPR001310">
    <property type="entry name" value="Histidine_triad_HIT"/>
</dbReference>
<dbReference type="InterPro" id="IPR011146">
    <property type="entry name" value="HIT-like"/>
</dbReference>
<accession>A0A9W6DDT3</accession>
<comment type="caution">
    <text evidence="5">The sequence shown here is derived from an EMBL/GenBank/DDBJ whole genome shotgun (WGS) entry which is preliminary data.</text>
</comment>
<protein>
    <submittedName>
        <fullName evidence="5">HIT family protein</fullName>
    </submittedName>
</protein>
<dbReference type="InterPro" id="IPR036265">
    <property type="entry name" value="HIT-like_sf"/>
</dbReference>
<dbReference type="InterPro" id="IPR019808">
    <property type="entry name" value="Histidine_triad_CS"/>
</dbReference>
<sequence>MNNILFTCGYLDIKTIRHWEGDIMIKQNCLFCNVANGSMDSSTIFENSEFKVVLDPYPAAKGHTLIIPKEHIENIYELDTESASRLFALATHIAKVLKNMYNCDGLNILQNNGKAAGQTVFHFHMHLIPRYDNDDVNIKWETIKIEKDELDSIAREISRKL</sequence>
<dbReference type="SUPFAM" id="SSF54197">
    <property type="entry name" value="HIT-like"/>
    <property type="match status" value="1"/>
</dbReference>
<evidence type="ECO:0000313" key="6">
    <source>
        <dbReference type="Proteomes" id="UP001144256"/>
    </source>
</evidence>
<gene>
    <name evidence="5" type="primary">hit</name>
    <name evidence="5" type="ORF">SH1V18_11750</name>
</gene>
<dbReference type="CDD" id="cd01277">
    <property type="entry name" value="HINT_subgroup"/>
    <property type="match status" value="1"/>
</dbReference>
<dbReference type="PRINTS" id="PR00332">
    <property type="entry name" value="HISTRIAD"/>
</dbReference>
<evidence type="ECO:0000313" key="5">
    <source>
        <dbReference type="EMBL" id="GKX28695.1"/>
    </source>
</evidence>
<dbReference type="GO" id="GO:0009117">
    <property type="term" value="P:nucleotide metabolic process"/>
    <property type="evidence" value="ECO:0007669"/>
    <property type="project" value="TreeGrafter"/>
</dbReference>
<dbReference type="InterPro" id="IPR039384">
    <property type="entry name" value="HINT"/>
</dbReference>
<dbReference type="PROSITE" id="PS00892">
    <property type="entry name" value="HIT_1"/>
    <property type="match status" value="1"/>
</dbReference>
<dbReference type="PANTHER" id="PTHR46648:SF1">
    <property type="entry name" value="ADENOSINE 5'-MONOPHOSPHORAMIDASE HNT1"/>
    <property type="match status" value="1"/>
</dbReference>
<dbReference type="Proteomes" id="UP001144256">
    <property type="component" value="Unassembled WGS sequence"/>
</dbReference>
<reference evidence="5" key="1">
    <citation type="submission" date="2022-06" db="EMBL/GenBank/DDBJ databases">
        <title>Vallitalea longa sp. nov., an anaerobic bacterium isolated from marine sediment.</title>
        <authorList>
            <person name="Hirano S."/>
            <person name="Terahara T."/>
            <person name="Mori K."/>
            <person name="Hamada M."/>
            <person name="Matsumoto R."/>
            <person name="Kobayashi T."/>
        </authorList>
    </citation>
    <scope>NUCLEOTIDE SEQUENCE</scope>
    <source>
        <strain evidence="5">SH18-1</strain>
    </source>
</reference>
<feature type="short sequence motif" description="Histidine triad motif" evidence="2 3">
    <location>
        <begin position="122"/>
        <end position="126"/>
    </location>
</feature>
<evidence type="ECO:0000256" key="2">
    <source>
        <dbReference type="PIRSR" id="PIRSR601310-3"/>
    </source>
</evidence>
<proteinExistence type="predicted"/>
<dbReference type="PANTHER" id="PTHR46648">
    <property type="entry name" value="HIT FAMILY PROTEIN 1"/>
    <property type="match status" value="1"/>
</dbReference>
<feature type="active site" description="Tele-AMP-histidine intermediate" evidence="1">
    <location>
        <position position="124"/>
    </location>
</feature>
<dbReference type="Gene3D" id="3.30.428.10">
    <property type="entry name" value="HIT-like"/>
    <property type="match status" value="1"/>
</dbReference>
<dbReference type="EMBL" id="BRLB01000001">
    <property type="protein sequence ID" value="GKX28695.1"/>
    <property type="molecule type" value="Genomic_DNA"/>
</dbReference>
<feature type="domain" description="HIT" evidence="4">
    <location>
        <begin position="30"/>
        <end position="138"/>
    </location>
</feature>
<organism evidence="5 6">
    <name type="scientific">Vallitalea longa</name>
    <dbReference type="NCBI Taxonomy" id="2936439"/>
    <lineage>
        <taxon>Bacteria</taxon>
        <taxon>Bacillati</taxon>
        <taxon>Bacillota</taxon>
        <taxon>Clostridia</taxon>
        <taxon>Lachnospirales</taxon>
        <taxon>Vallitaleaceae</taxon>
        <taxon>Vallitalea</taxon>
    </lineage>
</organism>